<proteinExistence type="predicted"/>
<keyword evidence="1" id="KW-0472">Membrane</keyword>
<protein>
    <submittedName>
        <fullName evidence="2">Uncharacterized protein</fullName>
    </submittedName>
</protein>
<accession>A0AAE1B7E1</accession>
<evidence type="ECO:0000313" key="3">
    <source>
        <dbReference type="Proteomes" id="UP001283361"/>
    </source>
</evidence>
<evidence type="ECO:0000313" key="2">
    <source>
        <dbReference type="EMBL" id="KAK3800246.1"/>
    </source>
</evidence>
<evidence type="ECO:0000256" key="1">
    <source>
        <dbReference type="SAM" id="Phobius"/>
    </source>
</evidence>
<organism evidence="2 3">
    <name type="scientific">Elysia crispata</name>
    <name type="common">lettuce slug</name>
    <dbReference type="NCBI Taxonomy" id="231223"/>
    <lineage>
        <taxon>Eukaryota</taxon>
        <taxon>Metazoa</taxon>
        <taxon>Spiralia</taxon>
        <taxon>Lophotrochozoa</taxon>
        <taxon>Mollusca</taxon>
        <taxon>Gastropoda</taxon>
        <taxon>Heterobranchia</taxon>
        <taxon>Euthyneura</taxon>
        <taxon>Panpulmonata</taxon>
        <taxon>Sacoglossa</taxon>
        <taxon>Placobranchoidea</taxon>
        <taxon>Plakobranchidae</taxon>
        <taxon>Elysia</taxon>
    </lineage>
</organism>
<dbReference type="EMBL" id="JAWDGP010000471">
    <property type="protein sequence ID" value="KAK3800246.1"/>
    <property type="molecule type" value="Genomic_DNA"/>
</dbReference>
<keyword evidence="1" id="KW-1133">Transmembrane helix</keyword>
<feature type="transmembrane region" description="Helical" evidence="1">
    <location>
        <begin position="34"/>
        <end position="51"/>
    </location>
</feature>
<sequence length="68" mass="7787">MLNITVRNLHKTNPKSLDSANKQGGYWFGQVQQVQLMVALDFILVSMAALYRQQMTTTVRTGWPVSRF</sequence>
<comment type="caution">
    <text evidence="2">The sequence shown here is derived from an EMBL/GenBank/DDBJ whole genome shotgun (WGS) entry which is preliminary data.</text>
</comment>
<reference evidence="2" key="1">
    <citation type="journal article" date="2023" name="G3 (Bethesda)">
        <title>A reference genome for the long-term kleptoplast-retaining sea slug Elysia crispata morphotype clarki.</title>
        <authorList>
            <person name="Eastman K.E."/>
            <person name="Pendleton A.L."/>
            <person name="Shaikh M.A."/>
            <person name="Suttiyut T."/>
            <person name="Ogas R."/>
            <person name="Tomko P."/>
            <person name="Gavelis G."/>
            <person name="Widhalm J.R."/>
            <person name="Wisecaver J.H."/>
        </authorList>
    </citation>
    <scope>NUCLEOTIDE SEQUENCE</scope>
    <source>
        <strain evidence="2">ECLA1</strain>
    </source>
</reference>
<dbReference type="AlphaFoldDB" id="A0AAE1B7E1"/>
<keyword evidence="1" id="KW-0812">Transmembrane</keyword>
<name>A0AAE1B7E1_9GAST</name>
<dbReference type="Proteomes" id="UP001283361">
    <property type="component" value="Unassembled WGS sequence"/>
</dbReference>
<gene>
    <name evidence="2" type="ORF">RRG08_018856</name>
</gene>
<keyword evidence="3" id="KW-1185">Reference proteome</keyword>